<proteinExistence type="predicted"/>
<dbReference type="AlphaFoldDB" id="A0A0S3PUP0"/>
<evidence type="ECO:0000313" key="2">
    <source>
        <dbReference type="Proteomes" id="UP000236884"/>
    </source>
</evidence>
<protein>
    <recommendedName>
        <fullName evidence="3">DUF2188 domain-containing protein</fullName>
    </recommendedName>
</protein>
<keyword evidence="2" id="KW-1185">Reference proteome</keyword>
<dbReference type="Proteomes" id="UP000236884">
    <property type="component" value="Chromosome"/>
</dbReference>
<accession>A0A0S3PUP0</accession>
<organism evidence="1 2">
    <name type="scientific">Variibacter gotjawalensis</name>
    <dbReference type="NCBI Taxonomy" id="1333996"/>
    <lineage>
        <taxon>Bacteria</taxon>
        <taxon>Pseudomonadati</taxon>
        <taxon>Pseudomonadota</taxon>
        <taxon>Alphaproteobacteria</taxon>
        <taxon>Hyphomicrobiales</taxon>
        <taxon>Nitrobacteraceae</taxon>
        <taxon>Variibacter</taxon>
    </lineage>
</organism>
<dbReference type="RefSeq" id="WP_130364887.1">
    <property type="nucleotide sequence ID" value="NZ_AP014946.1"/>
</dbReference>
<reference evidence="1 2" key="1">
    <citation type="submission" date="2015-08" db="EMBL/GenBank/DDBJ databases">
        <title>Investigation of the bacterial diversity of lava forest soil.</title>
        <authorList>
            <person name="Lee J.S."/>
        </authorList>
    </citation>
    <scope>NUCLEOTIDE SEQUENCE [LARGE SCALE GENOMIC DNA]</scope>
    <source>
        <strain evidence="1 2">GJW-30</strain>
    </source>
</reference>
<dbReference type="OrthoDB" id="7596641at2"/>
<name>A0A0S3PUP0_9BRAD</name>
<dbReference type="EMBL" id="AP014946">
    <property type="protein sequence ID" value="BAT59596.1"/>
    <property type="molecule type" value="Genomic_DNA"/>
</dbReference>
<sequence length="62" mass="6668">MQHVRFEVARHVEGWGIKRGAEIAGSYPSKEAALEAAKMVASGYLGRGMQVTISMPSMVACD</sequence>
<evidence type="ECO:0008006" key="3">
    <source>
        <dbReference type="Google" id="ProtNLM"/>
    </source>
</evidence>
<evidence type="ECO:0000313" key="1">
    <source>
        <dbReference type="EMBL" id="BAT59596.1"/>
    </source>
</evidence>
<gene>
    <name evidence="1" type="ORF">GJW-30_1_02129</name>
</gene>
<dbReference type="KEGG" id="vgo:GJW-30_1_02129"/>